<sequence>MLPSLFSKAIKNLLTTKICFYISKIFNFIICNSLFSLSHVCKGKNFEHLKIWLDDIKLATSNFSDKYKLGSNGYYTWYKVDLSHFDKEKLTSVKGESSSELPKRHNEVYIKRFFPKDDEHDEDLFFTELEVLTSVEHDNIVTLIGFCVEGFEMILVTEKCSNVLQDYLGNVRIMRTLTWEKRLKICIDLAHALSYLHSEMEEKKMIIHGNINYARFGWDENLVAKIDDFEFAVFLPQNQNDEVLCKRTDFVSKYHVDPEYKKTGKLKRESDVYSFGVVLFEILCGRFAFDQSYLNESEKGLVHVARQNFCNGTIEEIIDPILKEETNIKSYNPNRGANKDSLHTFIKVANQCVAETQDHRPAMKVVLDELKKALIFQVCQVCLCVVLIIGCIYSC</sequence>
<dbReference type="GO" id="GO:0004672">
    <property type="term" value="F:protein kinase activity"/>
    <property type="evidence" value="ECO:0000318"/>
    <property type="project" value="GO_Central"/>
</dbReference>
<reference evidence="5" key="2">
    <citation type="submission" date="2017-02" db="EMBL/GenBank/DDBJ databases">
        <title>Sunflower complete genome.</title>
        <authorList>
            <person name="Langlade N."/>
            <person name="Munos S."/>
        </authorList>
    </citation>
    <scope>NUCLEOTIDE SEQUENCE [LARGE SCALE GENOMIC DNA]</scope>
    <source>
        <tissue evidence="5">Leaves</tissue>
    </source>
</reference>
<evidence type="ECO:0000256" key="1">
    <source>
        <dbReference type="SAM" id="Phobius"/>
    </source>
</evidence>
<evidence type="ECO:0000313" key="5">
    <source>
        <dbReference type="EMBL" id="OTG09424.1"/>
    </source>
</evidence>
<dbReference type="EMBL" id="MNCJ02000001">
    <property type="protein sequence ID" value="KAF5824314.1"/>
    <property type="molecule type" value="Genomic_DNA"/>
</dbReference>
<gene>
    <name evidence="5" type="ORF">HannXRQ_Chr11g0352781</name>
    <name evidence="3" type="ORF">HanXRQr2_Chr00c001g0831921</name>
    <name evidence="4" type="ORF">HanXRQr2_Chr00c001g0832101</name>
</gene>
<dbReference type="PANTHER" id="PTHR27003:SF471">
    <property type="entry name" value="VASCULAR ENDOTHELIAL GROWTH FACTOR RECEPTOR 2 (VEGFR2)-RELATED"/>
    <property type="match status" value="1"/>
</dbReference>
<name>A0A251TEV9_HELAN</name>
<dbReference type="GO" id="GO:0005524">
    <property type="term" value="F:ATP binding"/>
    <property type="evidence" value="ECO:0007669"/>
    <property type="project" value="InterPro"/>
</dbReference>
<keyword evidence="5" id="KW-0675">Receptor</keyword>
<dbReference type="GO" id="GO:0004714">
    <property type="term" value="F:transmembrane receptor protein tyrosine kinase activity"/>
    <property type="evidence" value="ECO:0007669"/>
    <property type="project" value="InterPro"/>
</dbReference>
<dbReference type="InterPro" id="IPR001245">
    <property type="entry name" value="Ser-Thr/Tyr_kinase_cat_dom"/>
</dbReference>
<dbReference type="Proteomes" id="UP000215914">
    <property type="component" value="Chromosome 11"/>
</dbReference>
<dbReference type="EMBL" id="MNCJ02000001">
    <property type="protein sequence ID" value="KAF5824332.1"/>
    <property type="molecule type" value="Genomic_DNA"/>
</dbReference>
<dbReference type="InterPro" id="IPR000719">
    <property type="entry name" value="Prot_kinase_dom"/>
</dbReference>
<feature type="domain" description="Protein kinase" evidence="2">
    <location>
        <begin position="63"/>
        <end position="375"/>
    </location>
</feature>
<accession>A0A251TEV9</accession>
<keyword evidence="1" id="KW-0472">Membrane</keyword>
<dbReference type="InterPro" id="IPR045272">
    <property type="entry name" value="ANXUR1/2-like"/>
</dbReference>
<keyword evidence="3" id="KW-0808">Transferase</keyword>
<evidence type="ECO:0000313" key="6">
    <source>
        <dbReference type="Proteomes" id="UP000215914"/>
    </source>
</evidence>
<dbReference type="InParanoid" id="A0A251TEV9"/>
<dbReference type="AlphaFoldDB" id="A0A251TEV9"/>
<proteinExistence type="predicted"/>
<dbReference type="Gene3D" id="1.10.510.10">
    <property type="entry name" value="Transferase(Phosphotransferase) domain 1"/>
    <property type="match status" value="1"/>
</dbReference>
<protein>
    <submittedName>
        <fullName evidence="5">Putative fibroblast growth factor receptor family</fullName>
    </submittedName>
</protein>
<evidence type="ECO:0000313" key="4">
    <source>
        <dbReference type="EMBL" id="KAF5824332.1"/>
    </source>
</evidence>
<keyword evidence="1" id="KW-0812">Transmembrane</keyword>
<dbReference type="PROSITE" id="PS50011">
    <property type="entry name" value="PROTEIN_KINASE_DOM"/>
    <property type="match status" value="1"/>
</dbReference>
<dbReference type="SUPFAM" id="SSF56112">
    <property type="entry name" value="Protein kinase-like (PK-like)"/>
    <property type="match status" value="1"/>
</dbReference>
<dbReference type="PANTHER" id="PTHR27003">
    <property type="entry name" value="OS07G0166700 PROTEIN"/>
    <property type="match status" value="1"/>
</dbReference>
<dbReference type="Gene3D" id="3.30.200.20">
    <property type="entry name" value="Phosphorylase Kinase, domain 1"/>
    <property type="match status" value="1"/>
</dbReference>
<reference evidence="3" key="3">
    <citation type="submission" date="2020-06" db="EMBL/GenBank/DDBJ databases">
        <title>Helianthus annuus Genome sequencing and assembly Release 2.</title>
        <authorList>
            <person name="Gouzy J."/>
            <person name="Langlade N."/>
            <person name="Munos S."/>
        </authorList>
    </citation>
    <scope>NUCLEOTIDE SEQUENCE</scope>
    <source>
        <tissue evidence="3">Leaves</tissue>
    </source>
</reference>
<feature type="transmembrane region" description="Helical" evidence="1">
    <location>
        <begin position="373"/>
        <end position="393"/>
    </location>
</feature>
<evidence type="ECO:0000259" key="2">
    <source>
        <dbReference type="PROSITE" id="PS50011"/>
    </source>
</evidence>
<reference evidence="3 6" key="1">
    <citation type="journal article" date="2017" name="Nature">
        <title>The sunflower genome provides insights into oil metabolism, flowering and Asterid evolution.</title>
        <authorList>
            <person name="Badouin H."/>
            <person name="Gouzy J."/>
            <person name="Grassa C.J."/>
            <person name="Murat F."/>
            <person name="Staton S.E."/>
            <person name="Cottret L."/>
            <person name="Lelandais-Briere C."/>
            <person name="Owens G.L."/>
            <person name="Carrere S."/>
            <person name="Mayjonade B."/>
            <person name="Legrand L."/>
            <person name="Gill N."/>
            <person name="Kane N.C."/>
            <person name="Bowers J.E."/>
            <person name="Hubner S."/>
            <person name="Bellec A."/>
            <person name="Berard A."/>
            <person name="Berges H."/>
            <person name="Blanchet N."/>
            <person name="Boniface M.C."/>
            <person name="Brunel D."/>
            <person name="Catrice O."/>
            <person name="Chaidir N."/>
            <person name="Claudel C."/>
            <person name="Donnadieu C."/>
            <person name="Faraut T."/>
            <person name="Fievet G."/>
            <person name="Helmstetter N."/>
            <person name="King M."/>
            <person name="Knapp S.J."/>
            <person name="Lai Z."/>
            <person name="Le Paslier M.C."/>
            <person name="Lippi Y."/>
            <person name="Lorenzon L."/>
            <person name="Mandel J.R."/>
            <person name="Marage G."/>
            <person name="Marchand G."/>
            <person name="Marquand E."/>
            <person name="Bret-Mestries E."/>
            <person name="Morien E."/>
            <person name="Nambeesan S."/>
            <person name="Nguyen T."/>
            <person name="Pegot-Espagnet P."/>
            <person name="Pouilly N."/>
            <person name="Raftis F."/>
            <person name="Sallet E."/>
            <person name="Schiex T."/>
            <person name="Thomas J."/>
            <person name="Vandecasteele C."/>
            <person name="Vares D."/>
            <person name="Vear F."/>
            <person name="Vautrin S."/>
            <person name="Crespi M."/>
            <person name="Mangin B."/>
            <person name="Burke J.M."/>
            <person name="Salse J."/>
            <person name="Munos S."/>
            <person name="Vincourt P."/>
            <person name="Rieseberg L.H."/>
            <person name="Langlade N.B."/>
        </authorList>
    </citation>
    <scope>NUCLEOTIDE SEQUENCE [LARGE SCALE GENOMIC DNA]</scope>
    <source>
        <strain evidence="6">cv. SF193</strain>
        <tissue evidence="3">Leaves</tissue>
    </source>
</reference>
<keyword evidence="1" id="KW-1133">Transmembrane helix</keyword>
<evidence type="ECO:0000313" key="3">
    <source>
        <dbReference type="EMBL" id="KAF5824314.1"/>
    </source>
</evidence>
<dbReference type="EMBL" id="CM007900">
    <property type="protein sequence ID" value="OTG09424.1"/>
    <property type="molecule type" value="Genomic_DNA"/>
</dbReference>
<dbReference type="Pfam" id="PF07714">
    <property type="entry name" value="PK_Tyr_Ser-Thr"/>
    <property type="match status" value="1"/>
</dbReference>
<keyword evidence="6" id="KW-1185">Reference proteome</keyword>
<dbReference type="GO" id="GO:0005886">
    <property type="term" value="C:plasma membrane"/>
    <property type="evidence" value="ECO:0000318"/>
    <property type="project" value="GO_Central"/>
</dbReference>
<dbReference type="InterPro" id="IPR011009">
    <property type="entry name" value="Kinase-like_dom_sf"/>
</dbReference>
<organism evidence="5 6">
    <name type="scientific">Helianthus annuus</name>
    <name type="common">Common sunflower</name>
    <dbReference type="NCBI Taxonomy" id="4232"/>
    <lineage>
        <taxon>Eukaryota</taxon>
        <taxon>Viridiplantae</taxon>
        <taxon>Streptophyta</taxon>
        <taxon>Embryophyta</taxon>
        <taxon>Tracheophyta</taxon>
        <taxon>Spermatophyta</taxon>
        <taxon>Magnoliopsida</taxon>
        <taxon>eudicotyledons</taxon>
        <taxon>Gunneridae</taxon>
        <taxon>Pentapetalae</taxon>
        <taxon>asterids</taxon>
        <taxon>campanulids</taxon>
        <taxon>Asterales</taxon>
        <taxon>Asteraceae</taxon>
        <taxon>Asteroideae</taxon>
        <taxon>Heliantheae alliance</taxon>
        <taxon>Heliantheae</taxon>
        <taxon>Helianthus</taxon>
    </lineage>
</organism>